<evidence type="ECO:0000256" key="2">
    <source>
        <dbReference type="ARBA" id="ARBA00022670"/>
    </source>
</evidence>
<accession>A0A1I7IEI5</accession>
<keyword evidence="6" id="KW-1185">Reference proteome</keyword>
<dbReference type="AlphaFoldDB" id="A0A1I7IEI5"/>
<dbReference type="EMBL" id="FPBK01000015">
    <property type="protein sequence ID" value="SFU71318.1"/>
    <property type="molecule type" value="Genomic_DNA"/>
</dbReference>
<proteinExistence type="predicted"/>
<evidence type="ECO:0008006" key="7">
    <source>
        <dbReference type="Google" id="ProtNLM"/>
    </source>
</evidence>
<keyword evidence="4" id="KW-0482">Metalloprotease</keyword>
<reference evidence="5 6" key="1">
    <citation type="submission" date="2016-10" db="EMBL/GenBank/DDBJ databases">
        <authorList>
            <person name="de Groot N.N."/>
        </authorList>
    </citation>
    <scope>NUCLEOTIDE SEQUENCE [LARGE SCALE GENOMIC DNA]</scope>
    <source>
        <strain evidence="5 6">CGMCC 1.12333</strain>
    </source>
</reference>
<evidence type="ECO:0000256" key="4">
    <source>
        <dbReference type="ARBA" id="ARBA00023049"/>
    </source>
</evidence>
<dbReference type="PANTHER" id="PTHR31817:SF0">
    <property type="entry name" value="CHROMOSOME UNDETERMINED SCAFFOLD_67, WHOLE GENOME SHOTGUN SEQUENCE"/>
    <property type="match status" value="1"/>
</dbReference>
<dbReference type="RefSeq" id="WP_093026172.1">
    <property type="nucleotide sequence ID" value="NZ_FPBK01000015.1"/>
</dbReference>
<comment type="cofactor">
    <cofactor evidence="1">
        <name>Zn(2+)</name>
        <dbReference type="ChEBI" id="CHEBI:29105"/>
    </cofactor>
</comment>
<evidence type="ECO:0000313" key="6">
    <source>
        <dbReference type="Proteomes" id="UP000199138"/>
    </source>
</evidence>
<evidence type="ECO:0000256" key="1">
    <source>
        <dbReference type="ARBA" id="ARBA00001947"/>
    </source>
</evidence>
<evidence type="ECO:0000313" key="5">
    <source>
        <dbReference type="EMBL" id="SFU71318.1"/>
    </source>
</evidence>
<evidence type="ECO:0000256" key="3">
    <source>
        <dbReference type="ARBA" id="ARBA00022801"/>
    </source>
</evidence>
<dbReference type="GO" id="GO:0080164">
    <property type="term" value="P:regulation of nitric oxide metabolic process"/>
    <property type="evidence" value="ECO:0007669"/>
    <property type="project" value="TreeGrafter"/>
</dbReference>
<organism evidence="5 6">
    <name type="scientific">Pustulibacterium marinum</name>
    <dbReference type="NCBI Taxonomy" id="1224947"/>
    <lineage>
        <taxon>Bacteria</taxon>
        <taxon>Pseudomonadati</taxon>
        <taxon>Bacteroidota</taxon>
        <taxon>Flavobacteriia</taxon>
        <taxon>Flavobacteriales</taxon>
        <taxon>Flavobacteriaceae</taxon>
        <taxon>Pustulibacterium</taxon>
    </lineage>
</organism>
<dbReference type="Pfam" id="PF08014">
    <property type="entry name" value="MATCAP"/>
    <property type="match status" value="1"/>
</dbReference>
<dbReference type="InterPro" id="IPR012548">
    <property type="entry name" value="MATCAP"/>
</dbReference>
<sequence>MKPQVPAEYAHIYKIDAQLDRLLKNIELLAYLNPNNIEQEKKKFFGSKFTVEPQFTYTRLKFNAFETQRKLFSLRLEEIQHEEIHTLFEDILYHYSAMVQCIDSIGKGDKFYYNSLKTFGTPTDRDVQNAQFILHFKDVLDEGSVKKFTADQAAEYFAEFSKNYQFNYKITQSTRLASDAMVKNSTKELLLKKNGKFSANQLKILAHHEIGVHLLTSFNAASQPLKIFSNGFPKNVETQEGLAVFSEYMSGALTLKRLKTLAYRVIAVDSLRRGCSFTETFMQLHSDYKLNRDDAFTTAMRVHRGGGFTKDYLYLTGLKKIYNHHKDGNSLDDLLTGKVTLKYKKTIQKMEDLGLAIKPIHHNIAYASNDNANDKIDFILNNLK</sequence>
<dbReference type="GO" id="GO:0008237">
    <property type="term" value="F:metallopeptidase activity"/>
    <property type="evidence" value="ECO:0007669"/>
    <property type="project" value="UniProtKB-KW"/>
</dbReference>
<name>A0A1I7IEI5_9FLAO</name>
<keyword evidence="2" id="KW-0645">Protease</keyword>
<protein>
    <recommendedName>
        <fullName evidence="7">DUF1704 domain-containing protein</fullName>
    </recommendedName>
</protein>
<dbReference type="Proteomes" id="UP000199138">
    <property type="component" value="Unassembled WGS sequence"/>
</dbReference>
<gene>
    <name evidence="5" type="ORF">SAMN05216480_11572</name>
</gene>
<dbReference type="GO" id="GO:0006508">
    <property type="term" value="P:proteolysis"/>
    <property type="evidence" value="ECO:0007669"/>
    <property type="project" value="UniProtKB-KW"/>
</dbReference>
<dbReference type="OrthoDB" id="9785840at2"/>
<dbReference type="SMART" id="SM01154">
    <property type="entry name" value="DUF1704"/>
    <property type="match status" value="1"/>
</dbReference>
<dbReference type="STRING" id="1224947.SAMN05216480_11572"/>
<dbReference type="PANTHER" id="PTHR31817">
    <property type="match status" value="1"/>
</dbReference>
<keyword evidence="3" id="KW-0378">Hydrolase</keyword>